<dbReference type="Proteomes" id="UP000595814">
    <property type="component" value="Chromosome"/>
</dbReference>
<dbReference type="EMBL" id="CP066744">
    <property type="protein sequence ID" value="QQK07501.1"/>
    <property type="molecule type" value="Genomic_DNA"/>
</dbReference>
<proteinExistence type="predicted"/>
<reference evidence="1 2" key="1">
    <citation type="journal article" date="2022" name="Int. J. Syst. Evol. Microbiol.">
        <title>Miniphocaeibacter halophilus sp. nov., an ammonium-tolerant acetate-producing bacterium isolated from a biogas system.</title>
        <authorList>
            <person name="Schnurer A."/>
            <person name="Singh A."/>
            <person name="Bi S."/>
            <person name="Qiao W."/>
            <person name="Westerholm M."/>
        </authorList>
    </citation>
    <scope>NUCLEOTIDE SEQUENCE [LARGE SCALE GENOMIC DNA]</scope>
    <source>
        <strain evidence="1 2">AMB_01</strain>
    </source>
</reference>
<sequence>MSYKTIYKEETIEIEIKKSRFIGYASPVSSEEEAMDFIEKIKKKNPGARHNCYAYIIGEKMITQRYSDDGEPSGTAGIPILEILKKKHLTDICVVVTRYFGGILLGAGGLIRAYSSACNEVTNKAVIVEKQEFSEISIEVDYNSYGRLLNYIEENEFYILDKIFETEVIIKLYIKSEVVEKFKKDILDLTSGNVKIIIDNVLLLTTKNNKLYIEG</sequence>
<organism evidence="1 2">
    <name type="scientific">Miniphocaeibacter halophilus</name>
    <dbReference type="NCBI Taxonomy" id="2931922"/>
    <lineage>
        <taxon>Bacteria</taxon>
        <taxon>Bacillati</taxon>
        <taxon>Bacillota</taxon>
        <taxon>Tissierellia</taxon>
        <taxon>Tissierellales</taxon>
        <taxon>Peptoniphilaceae</taxon>
        <taxon>Miniphocaeibacter</taxon>
    </lineage>
</organism>
<keyword evidence="2" id="KW-1185">Reference proteome</keyword>
<accession>A0AC61MSS5</accession>
<evidence type="ECO:0000313" key="2">
    <source>
        <dbReference type="Proteomes" id="UP000595814"/>
    </source>
</evidence>
<name>A0AC61MSS5_9FIRM</name>
<protein>
    <submittedName>
        <fullName evidence="1">YigZ family protein</fullName>
    </submittedName>
</protein>
<evidence type="ECO:0000313" key="1">
    <source>
        <dbReference type="EMBL" id="QQK07501.1"/>
    </source>
</evidence>
<gene>
    <name evidence="1" type="ORF">JFY71_09395</name>
</gene>